<dbReference type="Gene3D" id="2.60.120.10">
    <property type="entry name" value="Jelly Rolls"/>
    <property type="match status" value="1"/>
</dbReference>
<feature type="compositionally biased region" description="Low complexity" evidence="5">
    <location>
        <begin position="1564"/>
        <end position="1580"/>
    </location>
</feature>
<keyword evidence="6" id="KW-0472">Membrane</keyword>
<dbReference type="InterPro" id="IPR002110">
    <property type="entry name" value="Ankyrin_rpt"/>
</dbReference>
<keyword evidence="6" id="KW-1133">Transmembrane helix</keyword>
<evidence type="ECO:0000259" key="7">
    <source>
        <dbReference type="PROSITE" id="PS50042"/>
    </source>
</evidence>
<keyword evidence="1" id="KW-0633">Potassium transport</keyword>
<feature type="compositionally biased region" description="Basic residues" evidence="5">
    <location>
        <begin position="1783"/>
        <end position="1792"/>
    </location>
</feature>
<evidence type="ECO:0000256" key="5">
    <source>
        <dbReference type="SAM" id="MobiDB-lite"/>
    </source>
</evidence>
<keyword evidence="3" id="KW-0040">ANK repeat</keyword>
<dbReference type="InterPro" id="IPR036770">
    <property type="entry name" value="Ankyrin_rpt-contain_sf"/>
</dbReference>
<keyword evidence="2" id="KW-0406">Ion transport</keyword>
<organism evidence="8">
    <name type="scientific">Tetraselmis sp. GSL018</name>
    <dbReference type="NCBI Taxonomy" id="582737"/>
    <lineage>
        <taxon>Eukaryota</taxon>
        <taxon>Viridiplantae</taxon>
        <taxon>Chlorophyta</taxon>
        <taxon>core chlorophytes</taxon>
        <taxon>Chlorodendrophyceae</taxon>
        <taxon>Chlorodendrales</taxon>
        <taxon>Chlorodendraceae</taxon>
        <taxon>Tetraselmis</taxon>
    </lineage>
</organism>
<dbReference type="InterPro" id="IPR018490">
    <property type="entry name" value="cNMP-bd_dom_sf"/>
</dbReference>
<dbReference type="Pfam" id="PF12796">
    <property type="entry name" value="Ank_2"/>
    <property type="match status" value="3"/>
</dbReference>
<feature type="transmembrane region" description="Helical" evidence="6">
    <location>
        <begin position="666"/>
        <end position="691"/>
    </location>
</feature>
<feature type="domain" description="Cyclic nucleotide-binding" evidence="7">
    <location>
        <begin position="865"/>
        <end position="987"/>
    </location>
</feature>
<name>A0A061RRB4_9CHLO</name>
<feature type="transmembrane region" description="Helical" evidence="6">
    <location>
        <begin position="736"/>
        <end position="757"/>
    </location>
</feature>
<gene>
    <name evidence="8" type="ORF">TSPGSL018_29793</name>
</gene>
<keyword evidence="2" id="KW-0851">Voltage-gated channel</keyword>
<feature type="compositionally biased region" description="Low complexity" evidence="5">
    <location>
        <begin position="1722"/>
        <end position="1770"/>
    </location>
</feature>
<dbReference type="Gene3D" id="1.10.287.70">
    <property type="match status" value="1"/>
</dbReference>
<feature type="coiled-coil region" evidence="4">
    <location>
        <begin position="989"/>
        <end position="1038"/>
    </location>
</feature>
<proteinExistence type="predicted"/>
<dbReference type="PROSITE" id="PS50297">
    <property type="entry name" value="ANK_REP_REGION"/>
    <property type="match status" value="1"/>
</dbReference>
<feature type="transmembrane region" description="Helical" evidence="6">
    <location>
        <begin position="551"/>
        <end position="572"/>
    </location>
</feature>
<dbReference type="EMBL" id="GBEZ01012852">
    <property type="protein sequence ID" value="JAC73076.1"/>
    <property type="molecule type" value="Transcribed_RNA"/>
</dbReference>
<feature type="coiled-coil region" evidence="4">
    <location>
        <begin position="349"/>
        <end position="376"/>
    </location>
</feature>
<protein>
    <submittedName>
        <fullName evidence="8">Potassium channel skor-like</fullName>
    </submittedName>
</protein>
<feature type="compositionally biased region" description="Low complexity" evidence="5">
    <location>
        <begin position="1609"/>
        <end position="1624"/>
    </location>
</feature>
<dbReference type="SMART" id="SM00100">
    <property type="entry name" value="cNMP"/>
    <property type="match status" value="1"/>
</dbReference>
<dbReference type="GO" id="GO:0034702">
    <property type="term" value="C:monoatomic ion channel complex"/>
    <property type="evidence" value="ECO:0007669"/>
    <property type="project" value="UniProtKB-KW"/>
</dbReference>
<dbReference type="CDD" id="cd00038">
    <property type="entry name" value="CAP_ED"/>
    <property type="match status" value="1"/>
</dbReference>
<evidence type="ECO:0000256" key="1">
    <source>
        <dbReference type="ARBA" id="ARBA00022826"/>
    </source>
</evidence>
<feature type="compositionally biased region" description="Polar residues" evidence="5">
    <location>
        <begin position="84"/>
        <end position="99"/>
    </location>
</feature>
<feature type="compositionally biased region" description="Basic and acidic residues" evidence="5">
    <location>
        <begin position="73"/>
        <end position="83"/>
    </location>
</feature>
<keyword evidence="4" id="KW-0175">Coiled coil</keyword>
<feature type="repeat" description="ANK" evidence="3">
    <location>
        <begin position="1168"/>
        <end position="1200"/>
    </location>
</feature>
<dbReference type="PROSITE" id="PS50042">
    <property type="entry name" value="CNMP_BINDING_3"/>
    <property type="match status" value="1"/>
</dbReference>
<dbReference type="SUPFAM" id="SSF48403">
    <property type="entry name" value="Ankyrin repeat"/>
    <property type="match status" value="1"/>
</dbReference>
<reference evidence="8" key="1">
    <citation type="submission" date="2014-05" db="EMBL/GenBank/DDBJ databases">
        <title>The transcriptome of the halophilic microalga Tetraselmis sp. GSL018 isolated from the Great Salt Lake, Utah.</title>
        <authorList>
            <person name="Jinkerson R.E."/>
            <person name="D'Adamo S."/>
            <person name="Posewitz M.C."/>
        </authorList>
    </citation>
    <scope>NUCLEOTIDE SEQUENCE</scope>
    <source>
        <strain evidence="8">GSL018</strain>
    </source>
</reference>
<dbReference type="InterPro" id="IPR014710">
    <property type="entry name" value="RmlC-like_jellyroll"/>
</dbReference>
<evidence type="ECO:0000256" key="6">
    <source>
        <dbReference type="SAM" id="Phobius"/>
    </source>
</evidence>
<evidence type="ECO:0000256" key="2">
    <source>
        <dbReference type="ARBA" id="ARBA00022882"/>
    </source>
</evidence>
<dbReference type="InterPro" id="IPR000595">
    <property type="entry name" value="cNMP-bd_dom"/>
</dbReference>
<feature type="repeat" description="ANK" evidence="3">
    <location>
        <begin position="1103"/>
        <end position="1135"/>
    </location>
</feature>
<dbReference type="PANTHER" id="PTHR45743">
    <property type="entry name" value="POTASSIUM CHANNEL AKT1"/>
    <property type="match status" value="1"/>
</dbReference>
<dbReference type="InterPro" id="IPR045319">
    <property type="entry name" value="KAT/AKT"/>
</dbReference>
<dbReference type="GO" id="GO:0005249">
    <property type="term" value="F:voltage-gated potassium channel activity"/>
    <property type="evidence" value="ECO:0007669"/>
    <property type="project" value="InterPro"/>
</dbReference>
<keyword evidence="1" id="KW-0630">Potassium</keyword>
<dbReference type="SUPFAM" id="SSF81324">
    <property type="entry name" value="Voltage-gated potassium channels"/>
    <property type="match status" value="1"/>
</dbReference>
<feature type="transmembrane region" description="Helical" evidence="6">
    <location>
        <begin position="764"/>
        <end position="783"/>
    </location>
</feature>
<dbReference type="PROSITE" id="PS50088">
    <property type="entry name" value="ANK_REPEAT"/>
    <property type="match status" value="2"/>
</dbReference>
<accession>A0A061RRB4</accession>
<keyword evidence="8" id="KW-0407">Ion channel</keyword>
<keyword evidence="6" id="KW-0812">Transmembrane</keyword>
<feature type="region of interest" description="Disordered" evidence="5">
    <location>
        <begin position="1564"/>
        <end position="1828"/>
    </location>
</feature>
<evidence type="ECO:0000313" key="8">
    <source>
        <dbReference type="EMBL" id="JAC73076.1"/>
    </source>
</evidence>
<dbReference type="SUPFAM" id="SSF51206">
    <property type="entry name" value="cAMP-binding domain-like"/>
    <property type="match status" value="1"/>
</dbReference>
<dbReference type="Gene3D" id="1.25.40.20">
    <property type="entry name" value="Ankyrin repeat-containing domain"/>
    <property type="match status" value="3"/>
</dbReference>
<feature type="compositionally biased region" description="Low complexity" evidence="5">
    <location>
        <begin position="1680"/>
        <end position="1702"/>
    </location>
</feature>
<dbReference type="PANTHER" id="PTHR45743:SF2">
    <property type="entry name" value="POTASSIUM CHANNEL AKT1"/>
    <property type="match status" value="1"/>
</dbReference>
<keyword evidence="2" id="KW-0813">Transport</keyword>
<dbReference type="SMART" id="SM00248">
    <property type="entry name" value="ANK"/>
    <property type="match status" value="7"/>
</dbReference>
<sequence>MQINEIASSCNRNVQKKITLLLIEEVPRLIKLLKQVFEVCKEVEKAIGPTIFMLSSCMENMGKIHQVQDESEEAKSPRRETERANSSLQQQLRHTNSVEPSRFSVDGSMPGEIIKLVLQIQMVALPLKKVHYLFLSSDSSTASQISAVFKEAGIRPQDSNALEKILQGLFRHNKGGEFEDELAVDQTAFVALLCDRSFKDLVHDSFDIDQEKDRSDREKEVLNALSVATNFCHRLWYICCLDDDTLVNMEDLEASKRLGRLYETLTGALEELGYAKPKYINRVTFTYAIFHALSLADPYENEAEESDTESTSDNSSAAANNALWNTVLKMSQGLQSQEAAKASGTAQILDDHHELFEDLSRILELAEEQIEARQREMSSLSFPERLLASLKQLLLLRRPLDEEFASLIFDIFCAEASGAAVLDEFWLDILLRMLVYIESSRSDASPLRIKRTQRAFESAMANRDGVQMRRREFIHLLAPLLDSSGGAASTSGAQRQSENRLLKEAGFFKAVIHPDSTWLSFWRSLMRFVAVMFFIDVPLRIAFHSFYCFGVWYLYANSIMEVFQIANVLIYFRTAFYNSDSVLIVDSGEVTKHYLSNGFLGDILGSLPVDLVAWAASGGFSGYPPDAPQFLNERYSKWLRLPKLFLIVHVLHWLSSKTSAQRGRKVSTTLIQLVPILLMIVHIAACAWWMIGSYKFWSHGENSYVDIEGEDAWILNYAGMGLESSELRTSQCLRQYAVSFYWVLSAIAANGLFTGMLPATWGEVAYTCLMMLVTLTIVVYIIAEISNAVVTTGEQSSRDKQQLSLARGFIRERQLPEDLAQAIRVHFSSIMPVSGNKEVFDRLPHALQVEVAGYTVRRLVEKAPMLADCSSNFIDALCIILKETALTRESYVFHHNEIIDKLFLVSQGEIEFLAGDISNVQVVHTAGRGEFIGELSFFFGMPQTNSARSKLNSQGAVLYYLTKETFTELAKLYPEEEERIVKRVLSTHKPELEDQQMELQDEAGENENEGGSNTAEHLVQVQRNMENEERRKRQQRVMEMISLTAAGDLVELKDFVKLHMLDVNEADLFKRTALHIAAARGHTQIMTWLVSKMQADVTITDMHGMTPLAEAVENQHHSLAKLLHAQGATLSQDEKAGAQLCEFAYHGELERVQLLVENGVSPDIRDYDLRSPLHLAAGQGRVHVVRYLLEKGAPVFVTDRDSKTPYQDAMVAGNREILQLLASRSGDILNPQMAYRLCSLAARDSYEEVKELIDNGLSPTIHDGDRRTALHLAACEEGILVATHLLRTINIGSSINDVDRFGHTPLDDAIRHNSTIMASMLRDMNAKRGSDPGMEQMHAAARQKFLEEEDRKEQAQAAEKKGQTLEMRMLRRLESMVQVCELIIDRASKSCQIFHRSLLELYQSGRSRKPWGRLQAKRYQTLSDTARAMETMSKQFSAELERLMLETEEMNSTLVQMTEVDPVAEMGVVQLMLKKLSQQAVDICLVGRRYEFNLPALRRRGNRKLLKLSNARKMFVAAGSVFVEGRFKQQRQRRRLQRGLSQAAAVIARRWRARVFLRRHMQEGTAAGTAPGGADPAAAVGAGGDNRDSGANQRLHSDRAAAGSDTAVGTARGGADPAAAANAGGDDRDGRVNRQPLSGGDAEADTGDVAKNAPGGTDPAAEADADGNNRDSGADRQPPSDRGAAGSGSPAGTAPGSADPAAVANAGSDGRDGGAKRQPPSAGGADADTVDGAEGPSSSGGSRGGSRSPAEARRAAALAAPARMPAARRSPCQETPVAPLPRRAAHPMHLRGRMLSAGDPRSSSPSPTAAEGRPGMPLAVLGFGQRWG</sequence>
<feature type="region of interest" description="Disordered" evidence="5">
    <location>
        <begin position="69"/>
        <end position="101"/>
    </location>
</feature>
<evidence type="ECO:0000256" key="3">
    <source>
        <dbReference type="PROSITE-ProRule" id="PRU00023"/>
    </source>
</evidence>
<dbReference type="Pfam" id="PF00027">
    <property type="entry name" value="cNMP_binding"/>
    <property type="match status" value="1"/>
</dbReference>
<evidence type="ECO:0000256" key="4">
    <source>
        <dbReference type="SAM" id="Coils"/>
    </source>
</evidence>
<keyword evidence="1" id="KW-0631">Potassium channel</keyword>